<dbReference type="AlphaFoldDB" id="A0A927H637"/>
<evidence type="ECO:0000256" key="4">
    <source>
        <dbReference type="ARBA" id="ARBA00022729"/>
    </source>
</evidence>
<dbReference type="InterPro" id="IPR046953">
    <property type="entry name" value="Spore_GerAC-like_C"/>
</dbReference>
<dbReference type="Proteomes" id="UP000632125">
    <property type="component" value="Unassembled WGS sequence"/>
</dbReference>
<evidence type="ECO:0000313" key="11">
    <source>
        <dbReference type="Proteomes" id="UP000632125"/>
    </source>
</evidence>
<evidence type="ECO:0000256" key="2">
    <source>
        <dbReference type="ARBA" id="ARBA00007886"/>
    </source>
</evidence>
<evidence type="ECO:0000313" key="10">
    <source>
        <dbReference type="EMBL" id="MBD2869087.1"/>
    </source>
</evidence>
<evidence type="ECO:0000256" key="6">
    <source>
        <dbReference type="ARBA" id="ARBA00023139"/>
    </source>
</evidence>
<keyword evidence="5" id="KW-0472">Membrane</keyword>
<evidence type="ECO:0000259" key="8">
    <source>
        <dbReference type="Pfam" id="PF05504"/>
    </source>
</evidence>
<dbReference type="GO" id="GO:0016020">
    <property type="term" value="C:membrane"/>
    <property type="evidence" value="ECO:0007669"/>
    <property type="project" value="UniProtKB-SubCell"/>
</dbReference>
<proteinExistence type="inferred from homology"/>
<sequence length="385" mass="43253">MKKKAVLFAIIGLTVLLTGCWDRTEINQYAFWMGTLLERLEGGDLKVSAQIAIPSRIGFSGNRTAQEQRGNIIISAVGRTLMDTCDKIQSKLPRRLFIGHRRSVFLGESLAKKGISDSLDMYTRNMDTSLRTSVFVVLGEHPEQILTLNSPFDPFSANAAVDQDNYSRIGDKALRDFIVAMESETTSPILSAIDLQPLSKEEQGKTFEIERLALFNRKSEMVGLLDEKESLHALWIMNKLKRTFLTGYISEGKGNGGYVTVSENNMASVIRTSVKDGQITVAVRLTGKGTIKENRTSLDLLRPGNVLLVQQVMEEQTKETVEETIREVQQKYGTDIFGFGEAVHRQHPYLWKELKKDWLAAFPKMKVSVEVHLKIKRIGAQGKRV</sequence>
<dbReference type="RefSeq" id="WP_190860894.1">
    <property type="nucleotide sequence ID" value="NZ_JACXIY010000013.1"/>
</dbReference>
<accession>A0A927H637</accession>
<dbReference type="NCBIfam" id="TIGR02887">
    <property type="entry name" value="spore_ger_x_C"/>
    <property type="match status" value="1"/>
</dbReference>
<protein>
    <submittedName>
        <fullName evidence="10">Ger(X)C family spore germination protein</fullName>
    </submittedName>
</protein>
<evidence type="ECO:0000256" key="7">
    <source>
        <dbReference type="ARBA" id="ARBA00023288"/>
    </source>
</evidence>
<comment type="similarity">
    <text evidence="2">Belongs to the GerABKC lipoprotein family.</text>
</comment>
<dbReference type="PANTHER" id="PTHR35789">
    <property type="entry name" value="SPORE GERMINATION PROTEIN B3"/>
    <property type="match status" value="1"/>
</dbReference>
<keyword evidence="6" id="KW-0564">Palmitate</keyword>
<dbReference type="Pfam" id="PF05504">
    <property type="entry name" value="Spore_GerAC"/>
    <property type="match status" value="1"/>
</dbReference>
<keyword evidence="11" id="KW-1185">Reference proteome</keyword>
<comment type="subcellular location">
    <subcellularLocation>
        <location evidence="1">Membrane</location>
        <topology evidence="1">Lipid-anchor</topology>
    </subcellularLocation>
</comment>
<dbReference type="InterPro" id="IPR038501">
    <property type="entry name" value="Spore_GerAC_C_sf"/>
</dbReference>
<feature type="domain" description="Spore germination GerAC-like C-terminal" evidence="8">
    <location>
        <begin position="212"/>
        <end position="379"/>
    </location>
</feature>
<dbReference type="PANTHER" id="PTHR35789:SF1">
    <property type="entry name" value="SPORE GERMINATION PROTEIN B3"/>
    <property type="match status" value="1"/>
</dbReference>
<comment type="caution">
    <text evidence="10">The sequence shown here is derived from an EMBL/GenBank/DDBJ whole genome shotgun (WGS) entry which is preliminary data.</text>
</comment>
<dbReference type="Pfam" id="PF25198">
    <property type="entry name" value="Spore_GerAC_N"/>
    <property type="match status" value="1"/>
</dbReference>
<dbReference type="InterPro" id="IPR057336">
    <property type="entry name" value="GerAC_N"/>
</dbReference>
<dbReference type="GO" id="GO:0009847">
    <property type="term" value="P:spore germination"/>
    <property type="evidence" value="ECO:0007669"/>
    <property type="project" value="InterPro"/>
</dbReference>
<dbReference type="PROSITE" id="PS51257">
    <property type="entry name" value="PROKAR_LIPOPROTEIN"/>
    <property type="match status" value="1"/>
</dbReference>
<dbReference type="InterPro" id="IPR008844">
    <property type="entry name" value="Spore_GerAC-like"/>
</dbReference>
<dbReference type="EMBL" id="JACXIY010000013">
    <property type="protein sequence ID" value="MBD2869087.1"/>
    <property type="molecule type" value="Genomic_DNA"/>
</dbReference>
<feature type="domain" description="Spore germination protein N-terminal" evidence="9">
    <location>
        <begin position="22"/>
        <end position="194"/>
    </location>
</feature>
<reference evidence="10" key="1">
    <citation type="submission" date="2020-09" db="EMBL/GenBank/DDBJ databases">
        <title>A novel bacterium of genus Paenibacillus, isolated from South China Sea.</title>
        <authorList>
            <person name="Huang H."/>
            <person name="Mo K."/>
            <person name="Hu Y."/>
        </authorList>
    </citation>
    <scope>NUCLEOTIDE SEQUENCE</scope>
    <source>
        <strain evidence="10">IB182493</strain>
    </source>
</reference>
<keyword evidence="3" id="KW-0309">Germination</keyword>
<evidence type="ECO:0000259" key="9">
    <source>
        <dbReference type="Pfam" id="PF25198"/>
    </source>
</evidence>
<organism evidence="10 11">
    <name type="scientific">Paenibacillus arenilitoris</name>
    <dbReference type="NCBI Taxonomy" id="2772299"/>
    <lineage>
        <taxon>Bacteria</taxon>
        <taxon>Bacillati</taxon>
        <taxon>Bacillota</taxon>
        <taxon>Bacilli</taxon>
        <taxon>Bacillales</taxon>
        <taxon>Paenibacillaceae</taxon>
        <taxon>Paenibacillus</taxon>
    </lineage>
</organism>
<keyword evidence="7" id="KW-0449">Lipoprotein</keyword>
<name>A0A927H637_9BACL</name>
<evidence type="ECO:0000256" key="5">
    <source>
        <dbReference type="ARBA" id="ARBA00023136"/>
    </source>
</evidence>
<dbReference type="Gene3D" id="3.30.300.210">
    <property type="entry name" value="Nutrient germinant receptor protein C, domain 3"/>
    <property type="match status" value="1"/>
</dbReference>
<evidence type="ECO:0000256" key="1">
    <source>
        <dbReference type="ARBA" id="ARBA00004635"/>
    </source>
</evidence>
<keyword evidence="4" id="KW-0732">Signal</keyword>
<evidence type="ECO:0000256" key="3">
    <source>
        <dbReference type="ARBA" id="ARBA00022544"/>
    </source>
</evidence>
<gene>
    <name evidence="10" type="ORF">IDH41_10890</name>
</gene>